<gene>
    <name evidence="1" type="ORF">I8E28_08360</name>
</gene>
<dbReference type="PANTHER" id="PTHR42905">
    <property type="entry name" value="PHOSPHOENOLPYRUVATE CARBOXYLASE"/>
    <property type="match status" value="1"/>
</dbReference>
<sequence>MTPQATGIVQRRRAFRELHRTGCFVMPNPWDRGSARYLQGLGFKALGTTSAGAAWSLARADGTLSLDDALDHLRDIVQATAIPVDADFQSGFAQSAAGIADNIRKAVDTGVAGISLEDGSGIASNPVRDLGSSVARLQVARAVLDEYGPDAPLLVGRAGNFRVGRPDLEDIILRLQAYAGAGADVLCAPGVSTREEIAALVDAVHPTPLDVLVRSDTALTFDDIASLGVRRISVGAALARSAWGGFMRAAQSIAEDGRFDFGRPASGKELNSFFKLGTETLSTVNAHILGRVEFRLGEGPLLEIRRGLVEITFSPGDAVFAWSEGSSREEAAMPFANFCRYVSDGAIVLVES</sequence>
<keyword evidence="2" id="KW-1185">Reference proteome</keyword>
<dbReference type="InterPro" id="IPR040442">
    <property type="entry name" value="Pyrv_kinase-like_dom_sf"/>
</dbReference>
<keyword evidence="1" id="KW-0456">Lyase</keyword>
<dbReference type="EMBL" id="JAEDAO010000001">
    <property type="protein sequence ID" value="MBK0392603.1"/>
    <property type="molecule type" value="Genomic_DNA"/>
</dbReference>
<evidence type="ECO:0000313" key="2">
    <source>
        <dbReference type="Proteomes" id="UP000617041"/>
    </source>
</evidence>
<reference evidence="1" key="1">
    <citation type="submission" date="2020-12" db="EMBL/GenBank/DDBJ databases">
        <title>Ramlibacter sp. nov., isolated from a freshwater alga, Cryptomonas.</title>
        <authorList>
            <person name="Kim H.M."/>
            <person name="Jeon C.O."/>
        </authorList>
    </citation>
    <scope>NUCLEOTIDE SEQUENCE</scope>
    <source>
        <strain evidence="1">CrO1</strain>
    </source>
</reference>
<dbReference type="Gene3D" id="3.20.20.60">
    <property type="entry name" value="Phosphoenolpyruvate-binding domains"/>
    <property type="match status" value="1"/>
</dbReference>
<evidence type="ECO:0000313" key="1">
    <source>
        <dbReference type="EMBL" id="MBK0392603.1"/>
    </source>
</evidence>
<dbReference type="InterPro" id="IPR039556">
    <property type="entry name" value="ICL/PEPM"/>
</dbReference>
<dbReference type="Gene3D" id="6.10.250.2750">
    <property type="match status" value="1"/>
</dbReference>
<dbReference type="SUPFAM" id="SSF51621">
    <property type="entry name" value="Phosphoenolpyruvate/pyruvate domain"/>
    <property type="match status" value="1"/>
</dbReference>
<dbReference type="InterPro" id="IPR015813">
    <property type="entry name" value="Pyrv/PenolPyrv_kinase-like_dom"/>
</dbReference>
<dbReference type="PANTHER" id="PTHR42905:SF16">
    <property type="entry name" value="CARBOXYPHOSPHONOENOLPYRUVATE PHOSPHONOMUTASE-LIKE PROTEIN (AFU_ORTHOLOGUE AFUA_5G07230)"/>
    <property type="match status" value="1"/>
</dbReference>
<proteinExistence type="predicted"/>
<protein>
    <submittedName>
        <fullName evidence="1">Isocitrate lyase/phosphoenolpyruvate mutase family protein</fullName>
    </submittedName>
</protein>
<dbReference type="GO" id="GO:0016829">
    <property type="term" value="F:lyase activity"/>
    <property type="evidence" value="ECO:0007669"/>
    <property type="project" value="UniProtKB-KW"/>
</dbReference>
<dbReference type="CDD" id="cd00377">
    <property type="entry name" value="ICL_PEPM"/>
    <property type="match status" value="1"/>
</dbReference>
<organism evidence="1 2">
    <name type="scientific">Ramlibacter algicola</name>
    <dbReference type="NCBI Taxonomy" id="2795217"/>
    <lineage>
        <taxon>Bacteria</taxon>
        <taxon>Pseudomonadati</taxon>
        <taxon>Pseudomonadota</taxon>
        <taxon>Betaproteobacteria</taxon>
        <taxon>Burkholderiales</taxon>
        <taxon>Comamonadaceae</taxon>
        <taxon>Ramlibacter</taxon>
    </lineage>
</organism>
<name>A0A934URE2_9BURK</name>
<dbReference type="AlphaFoldDB" id="A0A934URE2"/>
<dbReference type="Pfam" id="PF13714">
    <property type="entry name" value="PEP_mutase"/>
    <property type="match status" value="1"/>
</dbReference>
<comment type="caution">
    <text evidence="1">The sequence shown here is derived from an EMBL/GenBank/DDBJ whole genome shotgun (WGS) entry which is preliminary data.</text>
</comment>
<accession>A0A934URE2</accession>
<dbReference type="Proteomes" id="UP000617041">
    <property type="component" value="Unassembled WGS sequence"/>
</dbReference>